<keyword evidence="3" id="KW-1185">Reference proteome</keyword>
<evidence type="ECO:0000256" key="1">
    <source>
        <dbReference type="SAM" id="SignalP"/>
    </source>
</evidence>
<evidence type="ECO:0000313" key="3">
    <source>
        <dbReference type="Proteomes" id="UP001500552"/>
    </source>
</evidence>
<feature type="signal peptide" evidence="1">
    <location>
        <begin position="1"/>
        <end position="17"/>
    </location>
</feature>
<organism evidence="2 3">
    <name type="scientific">Pontibacter saemangeumensis</name>
    <dbReference type="NCBI Taxonomy" id="1084525"/>
    <lineage>
        <taxon>Bacteria</taxon>
        <taxon>Pseudomonadati</taxon>
        <taxon>Bacteroidota</taxon>
        <taxon>Cytophagia</taxon>
        <taxon>Cytophagales</taxon>
        <taxon>Hymenobacteraceae</taxon>
        <taxon>Pontibacter</taxon>
    </lineage>
</organism>
<keyword evidence="1" id="KW-0732">Signal</keyword>
<dbReference type="RefSeq" id="WP_345159585.1">
    <property type="nucleotide sequence ID" value="NZ_BAABHC010000014.1"/>
</dbReference>
<accession>A0ABP8LSZ2</accession>
<reference evidence="3" key="1">
    <citation type="journal article" date="2019" name="Int. J. Syst. Evol. Microbiol.">
        <title>The Global Catalogue of Microorganisms (GCM) 10K type strain sequencing project: providing services to taxonomists for standard genome sequencing and annotation.</title>
        <authorList>
            <consortium name="The Broad Institute Genomics Platform"/>
            <consortium name="The Broad Institute Genome Sequencing Center for Infectious Disease"/>
            <person name="Wu L."/>
            <person name="Ma J."/>
        </authorList>
    </citation>
    <scope>NUCLEOTIDE SEQUENCE [LARGE SCALE GENOMIC DNA]</scope>
    <source>
        <strain evidence="3">JCM 17926</strain>
    </source>
</reference>
<comment type="caution">
    <text evidence="2">The sequence shown here is derived from an EMBL/GenBank/DDBJ whole genome shotgun (WGS) entry which is preliminary data.</text>
</comment>
<protein>
    <submittedName>
        <fullName evidence="2">Uncharacterized protein</fullName>
    </submittedName>
</protein>
<gene>
    <name evidence="2" type="ORF">GCM10023188_25630</name>
</gene>
<name>A0ABP8LSZ2_9BACT</name>
<evidence type="ECO:0000313" key="2">
    <source>
        <dbReference type="EMBL" id="GAA4434565.1"/>
    </source>
</evidence>
<feature type="chain" id="PRO_5045355606" evidence="1">
    <location>
        <begin position="18"/>
        <end position="329"/>
    </location>
</feature>
<dbReference type="EMBL" id="BAABHC010000014">
    <property type="protein sequence ID" value="GAA4434565.1"/>
    <property type="molecule type" value="Genomic_DNA"/>
</dbReference>
<sequence length="329" mass="37051">MKKLLFLLLLFPFLSYGQWSESFESTKDTALYDCWTFREAQIVDYANGYEGWMHLVKLSTTGGYIETPYMDFAQDSLFQSLYFQFYATGNDGKTAALSIDYINTEGEVVDGYFIYGEGSGSFGASTSAQNYTGRAKARIFVYAVNDSAQAIGIYVDEFQGFGLALSCEQAVLPVHLISFKAVGDQLLWVTAMEQNVERFAVENSTDGMNFREVGTVKAAGFSQGRRDYAWRYAKVGGTSYFRLRTIDRDGTYELSKVIAVSGREDIAFGPFTIGVTEEVRQLSVYDMQGRRLQEHRTPAAFPEVKRGVPLILQLVTDRRAYSQKVLYKD</sequence>
<proteinExistence type="predicted"/>
<dbReference type="Proteomes" id="UP001500552">
    <property type="component" value="Unassembled WGS sequence"/>
</dbReference>